<accession>A8IGU7</accession>
<dbReference type="OrthoDB" id="10559347at2759"/>
<dbReference type="EMBL" id="CM008968">
    <property type="protein sequence ID" value="PNW80856.1"/>
    <property type="molecule type" value="Genomic_DNA"/>
</dbReference>
<dbReference type="Proteomes" id="UP000006906">
    <property type="component" value="Chromosome 7"/>
</dbReference>
<dbReference type="InterPro" id="IPR032675">
    <property type="entry name" value="LRR_dom_sf"/>
</dbReference>
<dbReference type="KEGG" id="cre:CHLRE_07g332400v5"/>
<dbReference type="SUPFAM" id="SSF52047">
    <property type="entry name" value="RNI-like"/>
    <property type="match status" value="1"/>
</dbReference>
<evidence type="ECO:0000313" key="3">
    <source>
        <dbReference type="Proteomes" id="UP000006906"/>
    </source>
</evidence>
<dbReference type="GO" id="GO:0005930">
    <property type="term" value="C:axoneme"/>
    <property type="evidence" value="ECO:0007669"/>
    <property type="project" value="UniProtKB-SubCell"/>
</dbReference>
<organism evidence="2 3">
    <name type="scientific">Chlamydomonas reinhardtii</name>
    <name type="common">Chlamydomonas smithii</name>
    <dbReference type="NCBI Taxonomy" id="3055"/>
    <lineage>
        <taxon>Eukaryota</taxon>
        <taxon>Viridiplantae</taxon>
        <taxon>Chlorophyta</taxon>
        <taxon>core chlorophytes</taxon>
        <taxon>Chlorophyceae</taxon>
        <taxon>CS clade</taxon>
        <taxon>Chlamydomonadales</taxon>
        <taxon>Chlamydomonadaceae</taxon>
        <taxon>Chlamydomonas</taxon>
    </lineage>
</organism>
<evidence type="ECO:0000256" key="1">
    <source>
        <dbReference type="ARBA" id="ARBA00004430"/>
    </source>
</evidence>
<dbReference type="Gramene" id="PNW80856">
    <property type="protein sequence ID" value="PNW80856"/>
    <property type="gene ID" value="CHLRE_07g332400v5"/>
</dbReference>
<dbReference type="AlphaFoldDB" id="A8IGU7"/>
<keyword evidence="3" id="KW-1185">Reference proteome</keyword>
<name>A8IGU7_CHLRE</name>
<sequence length="602" mass="62470">MTTAHLKLNAGSLTPDVGRTAAAALPSLSQLSLISNRSKGAWDAALQGLEALLQGSGGQDGSAPVAPPLRELCIHGMGEAGPLPPQLVASLAACTSLHRIFMDWDSAHAGFLRQLGSLAQLQRLHVGTMPMPLVSELRPLTNLTKLEFYRPRGVASAAQLACLPALRNLDLDCGLLDARGLETLTGLTSLAVGVLLGPEHIAALPADQDGFELGISLPENGAGLLSGALPPLELPLPTYQLPPRLVQLRFCIAAQFVEVLAAVQPPPSLERILLLDGNGGGDFLQLPLLQGRHAVTDAAAAGGEGEDGEQPAGPSLLPAAAQAVQSFARQLGSRLRDCSDVRVVFVAPPPGDGWLGDDTPVLLPPPPGWNLPPGLWARGVQEAPGSHGAWVSGLAGMPGLRGLWLQGLALTTADLRTIGTAFTGIQALSLLGVNLRCCPYASLPALGPLLPRLRQLRLAGDPLLAPRDDAHSSTSTTLYGAVAAVLATLRNSGGADVPRISSASAVSSSSSTDGMGFRGVVELVCGCDMPGGYSEDLTVIALATAMAEGVNEALNVMENAGMGEEVDEVNVRVAWVATLDPFDTDSALMQMNTYGWVPQWED</sequence>
<dbReference type="RefSeq" id="XP_001690606.1">
    <property type="nucleotide sequence ID" value="XM_001690554.2"/>
</dbReference>
<protein>
    <submittedName>
        <fullName evidence="2">Uncharacterized protein</fullName>
    </submittedName>
</protein>
<reference evidence="2 3" key="1">
    <citation type="journal article" date="2007" name="Science">
        <title>The Chlamydomonas genome reveals the evolution of key animal and plant functions.</title>
        <authorList>
            <person name="Merchant S.S."/>
            <person name="Prochnik S.E."/>
            <person name="Vallon O."/>
            <person name="Harris E.H."/>
            <person name="Karpowicz S.J."/>
            <person name="Witman G.B."/>
            <person name="Terry A."/>
            <person name="Salamov A."/>
            <person name="Fritz-Laylin L.K."/>
            <person name="Marechal-Drouard L."/>
            <person name="Marshall W.F."/>
            <person name="Qu L.H."/>
            <person name="Nelson D.R."/>
            <person name="Sanderfoot A.A."/>
            <person name="Spalding M.H."/>
            <person name="Kapitonov V.V."/>
            <person name="Ren Q."/>
            <person name="Ferris P."/>
            <person name="Lindquist E."/>
            <person name="Shapiro H."/>
            <person name="Lucas S.M."/>
            <person name="Grimwood J."/>
            <person name="Schmutz J."/>
            <person name="Cardol P."/>
            <person name="Cerutti H."/>
            <person name="Chanfreau G."/>
            <person name="Chen C.L."/>
            <person name="Cognat V."/>
            <person name="Croft M.T."/>
            <person name="Dent R."/>
            <person name="Dutcher S."/>
            <person name="Fernandez E."/>
            <person name="Fukuzawa H."/>
            <person name="Gonzalez-Ballester D."/>
            <person name="Gonzalez-Halphen D."/>
            <person name="Hallmann A."/>
            <person name="Hanikenne M."/>
            <person name="Hippler M."/>
            <person name="Inwood W."/>
            <person name="Jabbari K."/>
            <person name="Kalanon M."/>
            <person name="Kuras R."/>
            <person name="Lefebvre P.A."/>
            <person name="Lemaire S.D."/>
            <person name="Lobanov A.V."/>
            <person name="Lohr M."/>
            <person name="Manuell A."/>
            <person name="Meier I."/>
            <person name="Mets L."/>
            <person name="Mittag M."/>
            <person name="Mittelmeier T."/>
            <person name="Moroney J.V."/>
            <person name="Moseley J."/>
            <person name="Napoli C."/>
            <person name="Nedelcu A.M."/>
            <person name="Niyogi K."/>
            <person name="Novoselov S.V."/>
            <person name="Paulsen I.T."/>
            <person name="Pazour G."/>
            <person name="Purton S."/>
            <person name="Ral J.P."/>
            <person name="Riano-Pachon D.M."/>
            <person name="Riekhof W."/>
            <person name="Rymarquis L."/>
            <person name="Schroda M."/>
            <person name="Stern D."/>
            <person name="Umen J."/>
            <person name="Willows R."/>
            <person name="Wilson N."/>
            <person name="Zimmer S.L."/>
            <person name="Allmer J."/>
            <person name="Balk J."/>
            <person name="Bisova K."/>
            <person name="Chen C.J."/>
            <person name="Elias M."/>
            <person name="Gendler K."/>
            <person name="Hauser C."/>
            <person name="Lamb M.R."/>
            <person name="Ledford H."/>
            <person name="Long J.C."/>
            <person name="Minagawa J."/>
            <person name="Page M.D."/>
            <person name="Pan J."/>
            <person name="Pootakham W."/>
            <person name="Roje S."/>
            <person name="Rose A."/>
            <person name="Stahlberg E."/>
            <person name="Terauchi A.M."/>
            <person name="Yang P."/>
            <person name="Ball S."/>
            <person name="Bowler C."/>
            <person name="Dieckmann C.L."/>
            <person name="Gladyshev V.N."/>
            <person name="Green P."/>
            <person name="Jorgensen R."/>
            <person name="Mayfield S."/>
            <person name="Mueller-Roeber B."/>
            <person name="Rajamani S."/>
            <person name="Sayre R.T."/>
            <person name="Brokstein P."/>
            <person name="Dubchak I."/>
            <person name="Goodstein D."/>
            <person name="Hornick L."/>
            <person name="Huang Y.W."/>
            <person name="Jhaveri J."/>
            <person name="Luo Y."/>
            <person name="Martinez D."/>
            <person name="Ngau W.C."/>
            <person name="Otillar B."/>
            <person name="Poliakov A."/>
            <person name="Porter A."/>
            <person name="Szajkowski L."/>
            <person name="Werner G."/>
            <person name="Zhou K."/>
            <person name="Grigoriev I.V."/>
            <person name="Rokhsar D.S."/>
            <person name="Grossman A.R."/>
        </authorList>
    </citation>
    <scope>NUCLEOTIDE SEQUENCE [LARGE SCALE GENOMIC DNA]</scope>
    <source>
        <strain evidence="3">CC-503</strain>
    </source>
</reference>
<evidence type="ECO:0000313" key="2">
    <source>
        <dbReference type="EMBL" id="PNW80856.1"/>
    </source>
</evidence>
<dbReference type="HOGENOM" id="CLU_453729_0_0_1"/>
<dbReference type="PaxDb" id="3055-EDP05865"/>
<gene>
    <name evidence="2" type="ORF">CHLRE_07g332400v5</name>
</gene>
<dbReference type="GeneID" id="5715933"/>
<comment type="subcellular location">
    <subcellularLocation>
        <location evidence="1">Cytoplasm</location>
        <location evidence="1">Cytoskeleton</location>
        <location evidence="1">Cilium axoneme</location>
    </subcellularLocation>
</comment>
<dbReference type="InParanoid" id="A8IGU7"/>
<dbReference type="Gene3D" id="3.80.10.10">
    <property type="entry name" value="Ribonuclease Inhibitor"/>
    <property type="match status" value="1"/>
</dbReference>
<proteinExistence type="predicted"/>